<dbReference type="AlphaFoldDB" id="A0A4C1TH52"/>
<sequence>MANQWLDKEQLPELAVERARERLTSNTTPDDVIMIALRQIWRPAELYSGSKYYPRKHLPGVEGRRGRGRFAHSKLKAHNENARSSAPSQICREETLQARGPSTHCCL</sequence>
<comment type="caution">
    <text evidence="1">The sequence shown here is derived from an EMBL/GenBank/DDBJ whole genome shotgun (WGS) entry which is preliminary data.</text>
</comment>
<protein>
    <submittedName>
        <fullName evidence="1">Uncharacterized protein</fullName>
    </submittedName>
</protein>
<dbReference type="Proteomes" id="UP000299102">
    <property type="component" value="Unassembled WGS sequence"/>
</dbReference>
<keyword evidence="2" id="KW-1185">Reference proteome</keyword>
<accession>A0A4C1TH52</accession>
<evidence type="ECO:0000313" key="2">
    <source>
        <dbReference type="Proteomes" id="UP000299102"/>
    </source>
</evidence>
<reference evidence="1 2" key="1">
    <citation type="journal article" date="2019" name="Commun. Biol.">
        <title>The bagworm genome reveals a unique fibroin gene that provides high tensile strength.</title>
        <authorList>
            <person name="Kono N."/>
            <person name="Nakamura H."/>
            <person name="Ohtoshi R."/>
            <person name="Tomita M."/>
            <person name="Numata K."/>
            <person name="Arakawa K."/>
        </authorList>
    </citation>
    <scope>NUCLEOTIDE SEQUENCE [LARGE SCALE GENOMIC DNA]</scope>
</reference>
<gene>
    <name evidence="1" type="ORF">EVAR_4217_1</name>
</gene>
<organism evidence="1 2">
    <name type="scientific">Eumeta variegata</name>
    <name type="common">Bagworm moth</name>
    <name type="synonym">Eumeta japonica</name>
    <dbReference type="NCBI Taxonomy" id="151549"/>
    <lineage>
        <taxon>Eukaryota</taxon>
        <taxon>Metazoa</taxon>
        <taxon>Ecdysozoa</taxon>
        <taxon>Arthropoda</taxon>
        <taxon>Hexapoda</taxon>
        <taxon>Insecta</taxon>
        <taxon>Pterygota</taxon>
        <taxon>Neoptera</taxon>
        <taxon>Endopterygota</taxon>
        <taxon>Lepidoptera</taxon>
        <taxon>Glossata</taxon>
        <taxon>Ditrysia</taxon>
        <taxon>Tineoidea</taxon>
        <taxon>Psychidae</taxon>
        <taxon>Oiketicinae</taxon>
        <taxon>Eumeta</taxon>
    </lineage>
</organism>
<proteinExistence type="predicted"/>
<name>A0A4C1TH52_EUMVA</name>
<evidence type="ECO:0000313" key="1">
    <source>
        <dbReference type="EMBL" id="GBP13464.1"/>
    </source>
</evidence>
<dbReference type="EMBL" id="BGZK01000057">
    <property type="protein sequence ID" value="GBP13464.1"/>
    <property type="molecule type" value="Genomic_DNA"/>
</dbReference>